<proteinExistence type="predicted"/>
<dbReference type="InParanoid" id="A0A0C2YZM2"/>
<gene>
    <name evidence="1" type="ORF">SCLCIDRAFT_11088</name>
</gene>
<evidence type="ECO:0000313" key="1">
    <source>
        <dbReference type="EMBL" id="KIM55023.1"/>
    </source>
</evidence>
<sequence length="404" mass="44670">MPPSSEWIYIDRHDHCPTEIVHVMAFIHRLRSLWLVPGDLHLTVPGACPTNVQIVPFVLHPKFGLSMKTQSVSLARTSTSDTLDGLWSKVGFPESLTRTVSSSIAHIFVNIPGCKLERNPQVSKLRPLDFALTPCLFPEPNIEHYGLPTLSPTPPFIMMGMKGPAYWKEKAGVWSTGHSLISLRMDLANHAHSQLSGLVARLEESVSDLEMTSLPEWLVLFGIIHDTEQMHIVAHIPIRKKHTGLCYVSYLLDDLPLGASTSPEERTGCEMTEAVAKLVLTALRRHAGYMTRSLYGSGTFGASNTMSNVKPASISGRSHFLDDGNASSSEYSGCSWNGSGERGYMKPSISSLYREGPASDKSPDPLYHLRRLDDKRRAAIVAWAKEVVPTQPSEEDTYRIAVLL</sequence>
<dbReference type="HOGENOM" id="CLU_681787_0_0_1"/>
<dbReference type="STRING" id="1036808.A0A0C2YZM2"/>
<accession>A0A0C2YZM2</accession>
<dbReference type="OrthoDB" id="2691070at2759"/>
<evidence type="ECO:0000313" key="2">
    <source>
        <dbReference type="Proteomes" id="UP000053989"/>
    </source>
</evidence>
<dbReference type="Proteomes" id="UP000053989">
    <property type="component" value="Unassembled WGS sequence"/>
</dbReference>
<protein>
    <submittedName>
        <fullName evidence="1">Uncharacterized protein</fullName>
    </submittedName>
</protein>
<reference evidence="2" key="2">
    <citation type="submission" date="2015-01" db="EMBL/GenBank/DDBJ databases">
        <title>Evolutionary Origins and Diversification of the Mycorrhizal Mutualists.</title>
        <authorList>
            <consortium name="DOE Joint Genome Institute"/>
            <consortium name="Mycorrhizal Genomics Consortium"/>
            <person name="Kohler A."/>
            <person name="Kuo A."/>
            <person name="Nagy L.G."/>
            <person name="Floudas D."/>
            <person name="Copeland A."/>
            <person name="Barry K.W."/>
            <person name="Cichocki N."/>
            <person name="Veneault-Fourrey C."/>
            <person name="LaButti K."/>
            <person name="Lindquist E.A."/>
            <person name="Lipzen A."/>
            <person name="Lundell T."/>
            <person name="Morin E."/>
            <person name="Murat C."/>
            <person name="Riley R."/>
            <person name="Ohm R."/>
            <person name="Sun H."/>
            <person name="Tunlid A."/>
            <person name="Henrissat B."/>
            <person name="Grigoriev I.V."/>
            <person name="Hibbett D.S."/>
            <person name="Martin F."/>
        </authorList>
    </citation>
    <scope>NUCLEOTIDE SEQUENCE [LARGE SCALE GENOMIC DNA]</scope>
    <source>
        <strain evidence="2">Foug A</strain>
    </source>
</reference>
<name>A0A0C2YZM2_9AGAM</name>
<dbReference type="EMBL" id="KN822142">
    <property type="protein sequence ID" value="KIM55023.1"/>
    <property type="molecule type" value="Genomic_DNA"/>
</dbReference>
<organism evidence="1 2">
    <name type="scientific">Scleroderma citrinum Foug A</name>
    <dbReference type="NCBI Taxonomy" id="1036808"/>
    <lineage>
        <taxon>Eukaryota</taxon>
        <taxon>Fungi</taxon>
        <taxon>Dikarya</taxon>
        <taxon>Basidiomycota</taxon>
        <taxon>Agaricomycotina</taxon>
        <taxon>Agaricomycetes</taxon>
        <taxon>Agaricomycetidae</taxon>
        <taxon>Boletales</taxon>
        <taxon>Sclerodermatineae</taxon>
        <taxon>Sclerodermataceae</taxon>
        <taxon>Scleroderma</taxon>
    </lineage>
</organism>
<keyword evidence="2" id="KW-1185">Reference proteome</keyword>
<reference evidence="1 2" key="1">
    <citation type="submission" date="2014-04" db="EMBL/GenBank/DDBJ databases">
        <authorList>
            <consortium name="DOE Joint Genome Institute"/>
            <person name="Kuo A."/>
            <person name="Kohler A."/>
            <person name="Nagy L.G."/>
            <person name="Floudas D."/>
            <person name="Copeland A."/>
            <person name="Barry K.W."/>
            <person name="Cichocki N."/>
            <person name="Veneault-Fourrey C."/>
            <person name="LaButti K."/>
            <person name="Lindquist E.A."/>
            <person name="Lipzen A."/>
            <person name="Lundell T."/>
            <person name="Morin E."/>
            <person name="Murat C."/>
            <person name="Sun H."/>
            <person name="Tunlid A."/>
            <person name="Henrissat B."/>
            <person name="Grigoriev I.V."/>
            <person name="Hibbett D.S."/>
            <person name="Martin F."/>
            <person name="Nordberg H.P."/>
            <person name="Cantor M.N."/>
            <person name="Hua S.X."/>
        </authorList>
    </citation>
    <scope>NUCLEOTIDE SEQUENCE [LARGE SCALE GENOMIC DNA]</scope>
    <source>
        <strain evidence="1 2">Foug A</strain>
    </source>
</reference>
<dbReference type="AlphaFoldDB" id="A0A0C2YZM2"/>